<comment type="caution">
    <text evidence="2">The sequence shown here is derived from an EMBL/GenBank/DDBJ whole genome shotgun (WGS) entry which is preliminary data.</text>
</comment>
<dbReference type="RefSeq" id="WP_120517987.1">
    <property type="nucleotide sequence ID" value="NZ_QXZY01000011.1"/>
</dbReference>
<evidence type="ECO:0000256" key="1">
    <source>
        <dbReference type="SAM" id="MobiDB-lite"/>
    </source>
</evidence>
<name>A0A3N4MBZ2_9BACT</name>
<sequence>MKTNHEYLANQTKYTGFGTMIEIPIADAIAKNGDKFTVPYRGSFNGKEFEAELSFKKSEKTGNYFFQSYTLLLEREGFPLQHTFYINNKPFDPNKPDGLPRNFTLKEAFNLLEGRPVLKTMEFEGEVTTRWRTLQIFEDDGAGGLKLAKGEDQKNFKMRSYPAESVKLDEAVGNLKPKELERPSAYQERIRSLERGNITRFTIVSGDNEYPRDIEVSMKYRTLIMNIPPKGKVNEVGQEHAKSGETVSEQKQMANSSRKSQETAAHIKEESVPKSSNTKAGRVSKTAKGTAHGSEAKEENAGKSNKKVVRTATKARGTRKVA</sequence>
<evidence type="ECO:0000313" key="3">
    <source>
        <dbReference type="Proteomes" id="UP000279089"/>
    </source>
</evidence>
<dbReference type="OrthoDB" id="6372253at2"/>
<organism evidence="2 3">
    <name type="scientific">Chitinophaga barathri</name>
    <dbReference type="NCBI Taxonomy" id="1647451"/>
    <lineage>
        <taxon>Bacteria</taxon>
        <taxon>Pseudomonadati</taxon>
        <taxon>Bacteroidota</taxon>
        <taxon>Chitinophagia</taxon>
        <taxon>Chitinophagales</taxon>
        <taxon>Chitinophagaceae</taxon>
        <taxon>Chitinophaga</taxon>
    </lineage>
</organism>
<evidence type="ECO:0000313" key="2">
    <source>
        <dbReference type="EMBL" id="RPD39346.1"/>
    </source>
</evidence>
<feature type="region of interest" description="Disordered" evidence="1">
    <location>
        <begin position="234"/>
        <end position="322"/>
    </location>
</feature>
<dbReference type="Proteomes" id="UP000279089">
    <property type="component" value="Unassembled WGS sequence"/>
</dbReference>
<reference evidence="3" key="1">
    <citation type="submission" date="2018-11" db="EMBL/GenBank/DDBJ databases">
        <title>Chitinophaga lutea sp.nov., isolate from arsenic contaminated soil.</title>
        <authorList>
            <person name="Zong Y."/>
        </authorList>
    </citation>
    <scope>NUCLEOTIDE SEQUENCE [LARGE SCALE GENOMIC DNA]</scope>
    <source>
        <strain evidence="3">YLT18</strain>
    </source>
</reference>
<feature type="compositionally biased region" description="Polar residues" evidence="1">
    <location>
        <begin position="245"/>
        <end position="258"/>
    </location>
</feature>
<accession>A0A3N4MBZ2</accession>
<feature type="compositionally biased region" description="Basic and acidic residues" evidence="1">
    <location>
        <begin position="259"/>
        <end position="272"/>
    </location>
</feature>
<gene>
    <name evidence="2" type="ORF">EG028_19670</name>
</gene>
<protein>
    <submittedName>
        <fullName evidence="2">Uncharacterized protein</fullName>
    </submittedName>
</protein>
<dbReference type="EMBL" id="RMBX01000011">
    <property type="protein sequence ID" value="RPD39346.1"/>
    <property type="molecule type" value="Genomic_DNA"/>
</dbReference>
<keyword evidence="3" id="KW-1185">Reference proteome</keyword>
<proteinExistence type="predicted"/>
<dbReference type="AlphaFoldDB" id="A0A3N4MBZ2"/>